<dbReference type="InterPro" id="IPR027417">
    <property type="entry name" value="P-loop_NTPase"/>
</dbReference>
<comment type="similarity">
    <text evidence="1">Belongs to the ABC transporter superfamily.</text>
</comment>
<dbReference type="InterPro" id="IPR050763">
    <property type="entry name" value="ABC_transporter_ATP-binding"/>
</dbReference>
<dbReference type="PROSITE" id="PS00211">
    <property type="entry name" value="ABC_TRANSPORTER_1"/>
    <property type="match status" value="1"/>
</dbReference>
<keyword evidence="8" id="KW-1185">Reference proteome</keyword>
<dbReference type="PANTHER" id="PTHR42711">
    <property type="entry name" value="ABC TRANSPORTER ATP-BINDING PROTEIN"/>
    <property type="match status" value="1"/>
</dbReference>
<evidence type="ECO:0000256" key="2">
    <source>
        <dbReference type="ARBA" id="ARBA00022448"/>
    </source>
</evidence>
<dbReference type="InterPro" id="IPR003439">
    <property type="entry name" value="ABC_transporter-like_ATP-bd"/>
</dbReference>
<evidence type="ECO:0000313" key="8">
    <source>
        <dbReference type="Proteomes" id="UP001595533"/>
    </source>
</evidence>
<keyword evidence="5 7" id="KW-0067">ATP-binding</keyword>
<dbReference type="InterPro" id="IPR017871">
    <property type="entry name" value="ABC_transporter-like_CS"/>
</dbReference>
<gene>
    <name evidence="7" type="ORF">ACFODZ_06050</name>
</gene>
<keyword evidence="2" id="KW-0813">Transport</keyword>
<dbReference type="Pfam" id="PF00005">
    <property type="entry name" value="ABC_tran"/>
    <property type="match status" value="1"/>
</dbReference>
<dbReference type="Proteomes" id="UP001595533">
    <property type="component" value="Unassembled WGS sequence"/>
</dbReference>
<sequence length="307" mass="33424">MDQSVIQTTQLGKNFGPTQALVDINLDVIAGMTTGLVGPNGAGKTTLFSLLCGFLKPSAGSIKVLGHAPDSPSIRGRISILPQDASLLKSLPVGRQLSMLAELQGMNRPAALEEAKRVIKLVNLYESFNQLPERLSHGMLKRIAIAQAFIGSPEIIMLDEPTAGLDPNTTDSIKSVIRQLGKQASIIISSHNLEVIEDLCQQIIILRKGRLHSHEAVAELTARTKALTFKLEADPPEQVEQLFKQLTAVTDVKTGAPGQHRLVVRFNDEQDPMAEIEIIKCLATAGIAYREMVRGERLQDSVAERTR</sequence>
<protein>
    <submittedName>
        <fullName evidence="7">ABC transporter ATP-binding protein</fullName>
    </submittedName>
</protein>
<evidence type="ECO:0000256" key="1">
    <source>
        <dbReference type="ARBA" id="ARBA00005417"/>
    </source>
</evidence>
<evidence type="ECO:0000256" key="5">
    <source>
        <dbReference type="ARBA" id="ARBA00022840"/>
    </source>
</evidence>
<dbReference type="CDD" id="cd03230">
    <property type="entry name" value="ABC_DR_subfamily_A"/>
    <property type="match status" value="1"/>
</dbReference>
<proteinExistence type="inferred from homology"/>
<dbReference type="SUPFAM" id="SSF52540">
    <property type="entry name" value="P-loop containing nucleoside triphosphate hydrolases"/>
    <property type="match status" value="1"/>
</dbReference>
<name>A0ABV7JEE5_9GAMM</name>
<keyword evidence="4" id="KW-0547">Nucleotide-binding</keyword>
<accession>A0ABV7JEE5</accession>
<feature type="domain" description="ABC transporter" evidence="6">
    <location>
        <begin position="6"/>
        <end position="233"/>
    </location>
</feature>
<dbReference type="EMBL" id="JBHRTS010000003">
    <property type="protein sequence ID" value="MFC3193797.1"/>
    <property type="molecule type" value="Genomic_DNA"/>
</dbReference>
<dbReference type="Gene3D" id="3.40.50.300">
    <property type="entry name" value="P-loop containing nucleotide triphosphate hydrolases"/>
    <property type="match status" value="1"/>
</dbReference>
<evidence type="ECO:0000313" key="7">
    <source>
        <dbReference type="EMBL" id="MFC3193797.1"/>
    </source>
</evidence>
<comment type="caution">
    <text evidence="7">The sequence shown here is derived from an EMBL/GenBank/DDBJ whole genome shotgun (WGS) entry which is preliminary data.</text>
</comment>
<evidence type="ECO:0000256" key="4">
    <source>
        <dbReference type="ARBA" id="ARBA00022741"/>
    </source>
</evidence>
<organism evidence="7 8">
    <name type="scientific">Marinicella sediminis</name>
    <dbReference type="NCBI Taxonomy" id="1792834"/>
    <lineage>
        <taxon>Bacteria</taxon>
        <taxon>Pseudomonadati</taxon>
        <taxon>Pseudomonadota</taxon>
        <taxon>Gammaproteobacteria</taxon>
        <taxon>Lysobacterales</taxon>
        <taxon>Marinicellaceae</taxon>
        <taxon>Marinicella</taxon>
    </lineage>
</organism>
<evidence type="ECO:0000259" key="6">
    <source>
        <dbReference type="PROSITE" id="PS50893"/>
    </source>
</evidence>
<dbReference type="GO" id="GO:0005524">
    <property type="term" value="F:ATP binding"/>
    <property type="evidence" value="ECO:0007669"/>
    <property type="project" value="UniProtKB-KW"/>
</dbReference>
<dbReference type="PANTHER" id="PTHR42711:SF5">
    <property type="entry name" value="ABC TRANSPORTER ATP-BINDING PROTEIN NATA"/>
    <property type="match status" value="1"/>
</dbReference>
<dbReference type="PROSITE" id="PS50893">
    <property type="entry name" value="ABC_TRANSPORTER_2"/>
    <property type="match status" value="1"/>
</dbReference>
<dbReference type="RefSeq" id="WP_157892818.1">
    <property type="nucleotide sequence ID" value="NZ_JBHRTS010000003.1"/>
</dbReference>
<dbReference type="InterPro" id="IPR003593">
    <property type="entry name" value="AAA+_ATPase"/>
</dbReference>
<keyword evidence="3" id="KW-0536">Nodulation</keyword>
<reference evidence="8" key="1">
    <citation type="journal article" date="2019" name="Int. J. Syst. Evol. Microbiol.">
        <title>The Global Catalogue of Microorganisms (GCM) 10K type strain sequencing project: providing services to taxonomists for standard genome sequencing and annotation.</title>
        <authorList>
            <consortium name="The Broad Institute Genomics Platform"/>
            <consortium name="The Broad Institute Genome Sequencing Center for Infectious Disease"/>
            <person name="Wu L."/>
            <person name="Ma J."/>
        </authorList>
    </citation>
    <scope>NUCLEOTIDE SEQUENCE [LARGE SCALE GENOMIC DNA]</scope>
    <source>
        <strain evidence="8">KCTC 42953</strain>
    </source>
</reference>
<dbReference type="SMART" id="SM00382">
    <property type="entry name" value="AAA"/>
    <property type="match status" value="1"/>
</dbReference>
<evidence type="ECO:0000256" key="3">
    <source>
        <dbReference type="ARBA" id="ARBA00022458"/>
    </source>
</evidence>